<organism evidence="2 3">
    <name type="scientific">Nitrosopumilus oxyclinae</name>
    <dbReference type="NCBI Taxonomy" id="1959104"/>
    <lineage>
        <taxon>Archaea</taxon>
        <taxon>Nitrososphaerota</taxon>
        <taxon>Nitrososphaeria</taxon>
        <taxon>Nitrosopumilales</taxon>
        <taxon>Nitrosopumilaceae</taxon>
        <taxon>Nitrosopumilus</taxon>
    </lineage>
</organism>
<dbReference type="Proteomes" id="UP000509441">
    <property type="component" value="Chromosome"/>
</dbReference>
<dbReference type="RefSeq" id="WP_179361961.1">
    <property type="nucleotide sequence ID" value="NZ_CP026994.1"/>
</dbReference>
<gene>
    <name evidence="2" type="ORF">C5F49_05040</name>
</gene>
<keyword evidence="1" id="KW-0175">Coiled coil</keyword>
<dbReference type="KEGG" id="nox:C5F49_05040"/>
<dbReference type="GeneID" id="56061313"/>
<proteinExistence type="predicted"/>
<reference evidence="2 3" key="1">
    <citation type="submission" date="2018-02" db="EMBL/GenBank/DDBJ databases">
        <title>Complete genome of Nitrosopumilus oxyclinae HCE1.</title>
        <authorList>
            <person name="Qin W."/>
            <person name="Zheng Y."/>
            <person name="Stahl D.A."/>
        </authorList>
    </citation>
    <scope>NUCLEOTIDE SEQUENCE [LARGE SCALE GENOMIC DNA]</scope>
    <source>
        <strain evidence="2 3">HCE1</strain>
    </source>
</reference>
<evidence type="ECO:0000313" key="2">
    <source>
        <dbReference type="EMBL" id="QLH04748.1"/>
    </source>
</evidence>
<evidence type="ECO:0000313" key="3">
    <source>
        <dbReference type="Proteomes" id="UP000509441"/>
    </source>
</evidence>
<protein>
    <submittedName>
        <fullName evidence="2">Uncharacterized protein</fullName>
    </submittedName>
</protein>
<sequence>MGDELPENFPEFSIMYKTLTSQINKLKKDKENLKDKERDEIELKIQSYQLEIAKIKKKFPDNFFEELS</sequence>
<dbReference type="OrthoDB" id="3197at2157"/>
<dbReference type="AlphaFoldDB" id="A0A7D5M5E4"/>
<evidence type="ECO:0000256" key="1">
    <source>
        <dbReference type="SAM" id="Coils"/>
    </source>
</evidence>
<accession>A0A7D5M5E4</accession>
<keyword evidence="3" id="KW-1185">Reference proteome</keyword>
<dbReference type="EMBL" id="CP026994">
    <property type="protein sequence ID" value="QLH04748.1"/>
    <property type="molecule type" value="Genomic_DNA"/>
</dbReference>
<feature type="coiled-coil region" evidence="1">
    <location>
        <begin position="16"/>
        <end position="58"/>
    </location>
</feature>
<name>A0A7D5M5E4_9ARCH</name>